<sequence>MYQTVNAYYNGTNIVLDEDVSLRQGQKVMVTILSPEQKTRRAVDWDSYVVKSDRGQNVEKYMKEMRADDRV</sequence>
<reference evidence="1 2" key="1">
    <citation type="submission" date="2020-11" db="EMBL/GenBank/DDBJ databases">
        <title>Treponema Peruensis nv. sp., first commensal Treponema isolated from human feces.</title>
        <authorList>
            <person name="Belkhou C."/>
            <person name="Raes J."/>
        </authorList>
    </citation>
    <scope>NUCLEOTIDE SEQUENCE [LARGE SCALE GENOMIC DNA]</scope>
    <source>
        <strain evidence="1 2">RCC2812</strain>
    </source>
</reference>
<dbReference type="RefSeq" id="WP_198442173.1">
    <property type="nucleotide sequence ID" value="NZ_CBCSHE010000001.1"/>
</dbReference>
<protein>
    <submittedName>
        <fullName evidence="1">Uncharacterized protein</fullName>
    </submittedName>
</protein>
<evidence type="ECO:0000313" key="1">
    <source>
        <dbReference type="EMBL" id="QQA00416.1"/>
    </source>
</evidence>
<dbReference type="Proteomes" id="UP000595224">
    <property type="component" value="Chromosome"/>
</dbReference>
<accession>A0A7T3V4F9</accession>
<proteinExistence type="predicted"/>
<name>A0A7T3V4F9_9SPIR</name>
<keyword evidence="2" id="KW-1185">Reference proteome</keyword>
<gene>
    <name evidence="1" type="ORF">IWA51_09055</name>
</gene>
<organism evidence="1 2">
    <name type="scientific">Treponema peruense</name>
    <dbReference type="NCBI Taxonomy" id="2787628"/>
    <lineage>
        <taxon>Bacteria</taxon>
        <taxon>Pseudomonadati</taxon>
        <taxon>Spirochaetota</taxon>
        <taxon>Spirochaetia</taxon>
        <taxon>Spirochaetales</taxon>
        <taxon>Treponemataceae</taxon>
        <taxon>Treponema</taxon>
    </lineage>
</organism>
<dbReference type="EMBL" id="CP064936">
    <property type="protein sequence ID" value="QQA00416.1"/>
    <property type="molecule type" value="Genomic_DNA"/>
</dbReference>
<evidence type="ECO:0000313" key="2">
    <source>
        <dbReference type="Proteomes" id="UP000595224"/>
    </source>
</evidence>
<dbReference type="AlphaFoldDB" id="A0A7T3V4F9"/>
<dbReference type="KEGG" id="tper:IWA51_09055"/>